<proteinExistence type="predicted"/>
<sequence length="579" mass="65916">MPTLEFLSRQEEAAIRPPITKRGFESEFFRDIDLLFREMGKDDEEISIDSQNKIKSKLLRTGPCPGNARVYYKLTAAPMIPGSSEYIPTALGEKVDTDRRDLGQLFEQWVDDLNQAVNEWLDTRDDSVIESVDAPERLKEFYLNRLSEISDKVSETDIESSELKMDVQHDISSRYFHPAEPDGVWLPTSISGGVFESKLSLPPTPVDKYELAGYAAYLERAENIPVDYGVYLRLDEDLDHPVLDSFHIDDVFRGKIKENVEIFSSLVFISKAEGEWDDSIPVKNRLVEPEEPKYSRVCSDCLYLGNCHKSGKYHELVEEIYNDVSNLKLSGNHILPVVKAVANGEPNREDVVNEVMELFPGKEEKSVFRGMAVPTNRRLQLIRVGSEGQKIALSPNGKLIAQSSSPEAALNRVVTDYAVLGLGLTSNALNYIFQQTDAFSSDTYPELKKNFKRLQRQYLDYFEVELPQEDDKGGDLILAIYNQEEAAYLTDGSMRKELLDEALPDNQQLQYDYARWRIIKQMQEDGMNVSTWFVDEVVWREWNGDEAVIDLYEGSTLSDIRLMRAGTPYDGIEKVGQNS</sequence>
<gene>
    <name evidence="1" type="ORF">N0B31_02680</name>
</gene>
<dbReference type="RefSeq" id="WP_260594248.1">
    <property type="nucleotide sequence ID" value="NZ_CP104003.1"/>
</dbReference>
<evidence type="ECO:0000313" key="1">
    <source>
        <dbReference type="EMBL" id="UWM55196.1"/>
    </source>
</evidence>
<name>A0A9E7R486_9EURY</name>
<dbReference type="EMBL" id="CP104003">
    <property type="protein sequence ID" value="UWM55196.1"/>
    <property type="molecule type" value="Genomic_DNA"/>
</dbReference>
<dbReference type="Proteomes" id="UP001057580">
    <property type="component" value="Chromosome"/>
</dbReference>
<dbReference type="AlphaFoldDB" id="A0A9E7R486"/>
<organism evidence="1 2">
    <name type="scientific">Salinirubellus salinus</name>
    <dbReference type="NCBI Taxonomy" id="1364945"/>
    <lineage>
        <taxon>Archaea</taxon>
        <taxon>Methanobacteriati</taxon>
        <taxon>Methanobacteriota</taxon>
        <taxon>Stenosarchaea group</taxon>
        <taxon>Halobacteria</taxon>
        <taxon>Halobacteriales</taxon>
        <taxon>Natronomonadaceae</taxon>
        <taxon>Salinirubellus</taxon>
    </lineage>
</organism>
<evidence type="ECO:0000313" key="2">
    <source>
        <dbReference type="Proteomes" id="UP001057580"/>
    </source>
</evidence>
<accession>A0A9E7R486</accession>
<dbReference type="GeneID" id="74941292"/>
<reference evidence="1" key="1">
    <citation type="submission" date="2022-09" db="EMBL/GenBank/DDBJ databases">
        <title>Diverse halophilic archaea isolated from saline environments.</title>
        <authorList>
            <person name="Cui H.-L."/>
        </authorList>
    </citation>
    <scope>NUCLEOTIDE SEQUENCE</scope>
    <source>
        <strain evidence="1">ZS-35-S2</strain>
    </source>
</reference>
<keyword evidence="2" id="KW-1185">Reference proteome</keyword>
<protein>
    <submittedName>
        <fullName evidence="1">Uncharacterized protein</fullName>
    </submittedName>
</protein>
<dbReference type="KEGG" id="ssai:N0B31_02680"/>